<name>A0ABS4AXL7_9PROT</name>
<keyword evidence="1" id="KW-1133">Transmembrane helix</keyword>
<feature type="transmembrane region" description="Helical" evidence="1">
    <location>
        <begin position="126"/>
        <end position="147"/>
    </location>
</feature>
<evidence type="ECO:0000313" key="3">
    <source>
        <dbReference type="Proteomes" id="UP000680815"/>
    </source>
</evidence>
<feature type="transmembrane region" description="Helical" evidence="1">
    <location>
        <begin position="305"/>
        <end position="327"/>
    </location>
</feature>
<protein>
    <recommendedName>
        <fullName evidence="4">PNPLA domain-containing protein</fullName>
    </recommendedName>
</protein>
<feature type="transmembrane region" description="Helical" evidence="1">
    <location>
        <begin position="248"/>
        <end position="265"/>
    </location>
</feature>
<dbReference type="SUPFAM" id="SSF52151">
    <property type="entry name" value="FabD/lysophospholipase-like"/>
    <property type="match status" value="1"/>
</dbReference>
<evidence type="ECO:0008006" key="4">
    <source>
        <dbReference type="Google" id="ProtNLM"/>
    </source>
</evidence>
<feature type="transmembrane region" description="Helical" evidence="1">
    <location>
        <begin position="339"/>
        <end position="359"/>
    </location>
</feature>
<comment type="caution">
    <text evidence="2">The sequence shown here is derived from an EMBL/GenBank/DDBJ whole genome shotgun (WGS) entry which is preliminary data.</text>
</comment>
<proteinExistence type="predicted"/>
<feature type="transmembrane region" description="Helical" evidence="1">
    <location>
        <begin position="7"/>
        <end position="36"/>
    </location>
</feature>
<evidence type="ECO:0000313" key="2">
    <source>
        <dbReference type="EMBL" id="MBP0466112.1"/>
    </source>
</evidence>
<sequence length="718" mass="75311">MRWIGAFWRYFVVLAAVLGGSGGPCVLIAAAAALLFLTSQGSELGRSAAELGASGLAALVFACTVWSLMSWYWARRLLDDRFGERSSWPPVDARHRAPELPATLAAIGLPPGATLPEGHHLRLRRWLGGVAVAVPRFCAMAPFLIAALLLGDGVREDGLVWLLAAAAAVVLAALWLRRPVARRLGWQEARPPLALGGLILSFAAISVFLAFPLRAGQAFGAVGSVFLFFAALLPLVATLSFWARRWRIPLLAIVFAILVSLPALHPGRHLVRGLAEAPPPGRIGMETAVEDWIANQPDATKNPPLVMVTTAGGGISAAVWTALLLGALADQEPRFAARLFAISGVSGGALGAAVFAAALPPLGTPGPAAQAACRAQPLSGVPRCAVAGIAAAALAPDFLGPVFAGYAFGDTFGPALRTLVPDRAAVLERAWEQACAAAGCPAMAASFHALRPSAEWRPALFLNGTQVESGKRVVTSPLAITLRHFDDAFDFFALHGRDIRVSTAALNAARFPYVTPAGLIMAADGTRNGHIADGGYFENYGGETGAEVLRAVRDFLRERAIGIRPVLIEISSDPDLSERDLWRPGEAQAWSLCGAGGGAPQPVDVNAPLPTTCADRKSGAMTQLIAPAGALAATRSARGVQTVRRVWRQAAFAEGEAVQFALCAQGEGRPPLGWSLSRATRDGIAADVAALFNEAEPRSPCVARNRAAMRRLLALLAS</sequence>
<organism evidence="2 3">
    <name type="scientific">Roseomonas nitratireducens</name>
    <dbReference type="NCBI Taxonomy" id="2820810"/>
    <lineage>
        <taxon>Bacteria</taxon>
        <taxon>Pseudomonadati</taxon>
        <taxon>Pseudomonadota</taxon>
        <taxon>Alphaproteobacteria</taxon>
        <taxon>Acetobacterales</taxon>
        <taxon>Roseomonadaceae</taxon>
        <taxon>Roseomonas</taxon>
    </lineage>
</organism>
<feature type="transmembrane region" description="Helical" evidence="1">
    <location>
        <begin position="159"/>
        <end position="176"/>
    </location>
</feature>
<feature type="transmembrane region" description="Helical" evidence="1">
    <location>
        <begin position="56"/>
        <end position="74"/>
    </location>
</feature>
<dbReference type="EMBL" id="JAGIYZ010000022">
    <property type="protein sequence ID" value="MBP0466112.1"/>
    <property type="molecule type" value="Genomic_DNA"/>
</dbReference>
<gene>
    <name evidence="2" type="ORF">J5Y09_19455</name>
</gene>
<keyword evidence="1" id="KW-0472">Membrane</keyword>
<reference evidence="2 3" key="1">
    <citation type="submission" date="2021-03" db="EMBL/GenBank/DDBJ databases">
        <authorList>
            <person name="So Y."/>
        </authorList>
    </citation>
    <scope>NUCLEOTIDE SEQUENCE [LARGE SCALE GENOMIC DNA]</scope>
    <source>
        <strain evidence="2 3">PWR1</strain>
    </source>
</reference>
<feature type="transmembrane region" description="Helical" evidence="1">
    <location>
        <begin position="219"/>
        <end position="241"/>
    </location>
</feature>
<keyword evidence="1" id="KW-0812">Transmembrane</keyword>
<dbReference type="RefSeq" id="WP_209353486.1">
    <property type="nucleotide sequence ID" value="NZ_JAGIYZ010000022.1"/>
</dbReference>
<accession>A0ABS4AXL7</accession>
<keyword evidence="3" id="KW-1185">Reference proteome</keyword>
<evidence type="ECO:0000256" key="1">
    <source>
        <dbReference type="SAM" id="Phobius"/>
    </source>
</evidence>
<feature type="transmembrane region" description="Helical" evidence="1">
    <location>
        <begin position="192"/>
        <end position="213"/>
    </location>
</feature>
<dbReference type="Proteomes" id="UP000680815">
    <property type="component" value="Unassembled WGS sequence"/>
</dbReference>
<dbReference type="InterPro" id="IPR016035">
    <property type="entry name" value="Acyl_Trfase/lysoPLipase"/>
</dbReference>